<sequence>MRARPFLFATAVFLCSQAIDAQPASTVPPLGQEPTERPLSDRNTPGNVIVSFEGGDVATDIGKVVLGLVEDAGVIPTTRHVVAEKEDPCRIVLKLGYPACTSELMKALDVLNPKLLPSRGHLSIGDTMVVPDVWLRKYRTFQKFARSVAAEQARSATIKKGWTSLKIGSAEVGPNTELVSYDAYELVLFAGNPDIQARLEKRLYPLKTLNVRVNSIPSKHHRQLPFPTGIRSNTRPSAARSRRGLPRLIIA</sequence>
<feature type="region of interest" description="Disordered" evidence="1">
    <location>
        <begin position="220"/>
        <end position="245"/>
    </location>
</feature>
<protein>
    <recommendedName>
        <fullName evidence="5">SPOR domain-containing protein</fullName>
    </recommendedName>
</protein>
<dbReference type="Proteomes" id="UP000516105">
    <property type="component" value="Chromosome"/>
</dbReference>
<reference evidence="3 4" key="1">
    <citation type="submission" date="2020-08" db="EMBL/GenBank/DDBJ databases">
        <title>Genome sequence of Sphingomonas sediminicola KACC 15039T.</title>
        <authorList>
            <person name="Hyun D.-W."/>
            <person name="Bae J.-W."/>
        </authorList>
    </citation>
    <scope>NUCLEOTIDE SEQUENCE [LARGE SCALE GENOMIC DNA]</scope>
    <source>
        <strain evidence="3 4">KACC 15039</strain>
    </source>
</reference>
<proteinExistence type="predicted"/>
<evidence type="ECO:0000313" key="4">
    <source>
        <dbReference type="Proteomes" id="UP000516105"/>
    </source>
</evidence>
<evidence type="ECO:0000313" key="3">
    <source>
        <dbReference type="EMBL" id="QNP45642.1"/>
    </source>
</evidence>
<evidence type="ECO:0000256" key="2">
    <source>
        <dbReference type="SAM" id="SignalP"/>
    </source>
</evidence>
<feature type="region of interest" description="Disordered" evidence="1">
    <location>
        <begin position="24"/>
        <end position="45"/>
    </location>
</feature>
<keyword evidence="4" id="KW-1185">Reference proteome</keyword>
<name>A0ABX6T9K9_9SPHN</name>
<organism evidence="3 4">
    <name type="scientific">Sphingomonas sediminicola</name>
    <dbReference type="NCBI Taxonomy" id="386874"/>
    <lineage>
        <taxon>Bacteria</taxon>
        <taxon>Pseudomonadati</taxon>
        <taxon>Pseudomonadota</taxon>
        <taxon>Alphaproteobacteria</taxon>
        <taxon>Sphingomonadales</taxon>
        <taxon>Sphingomonadaceae</taxon>
        <taxon>Sphingomonas</taxon>
    </lineage>
</organism>
<evidence type="ECO:0000256" key="1">
    <source>
        <dbReference type="SAM" id="MobiDB-lite"/>
    </source>
</evidence>
<feature type="signal peptide" evidence="2">
    <location>
        <begin position="1"/>
        <end position="21"/>
    </location>
</feature>
<dbReference type="RefSeq" id="WP_187708597.1">
    <property type="nucleotide sequence ID" value="NZ_CP060782.1"/>
</dbReference>
<dbReference type="EMBL" id="CP060782">
    <property type="protein sequence ID" value="QNP45642.1"/>
    <property type="molecule type" value="Genomic_DNA"/>
</dbReference>
<accession>A0ABX6T9K9</accession>
<gene>
    <name evidence="3" type="ORF">H9L14_14120</name>
</gene>
<keyword evidence="2" id="KW-0732">Signal</keyword>
<feature type="chain" id="PRO_5045423161" description="SPOR domain-containing protein" evidence="2">
    <location>
        <begin position="22"/>
        <end position="251"/>
    </location>
</feature>
<evidence type="ECO:0008006" key="5">
    <source>
        <dbReference type="Google" id="ProtNLM"/>
    </source>
</evidence>